<evidence type="ECO:0000256" key="1">
    <source>
        <dbReference type="ARBA" id="ARBA00003041"/>
    </source>
</evidence>
<keyword evidence="5" id="KW-0653">Protein transport</keyword>
<dbReference type="NCBIfam" id="TIGR03825">
    <property type="entry name" value="FliH_bacil"/>
    <property type="match status" value="1"/>
</dbReference>
<comment type="function">
    <text evidence="1">Needed for flagellar regrowth and assembly.</text>
</comment>
<name>A0A3M8HH76_9BACI</name>
<dbReference type="GO" id="GO:0005829">
    <property type="term" value="C:cytosol"/>
    <property type="evidence" value="ECO:0007669"/>
    <property type="project" value="TreeGrafter"/>
</dbReference>
<keyword evidence="4" id="KW-1005">Bacterial flagellum biogenesis</keyword>
<evidence type="ECO:0000313" key="10">
    <source>
        <dbReference type="EMBL" id="RND01709.1"/>
    </source>
</evidence>
<dbReference type="AlphaFoldDB" id="A0A3M8HH76"/>
<organism evidence="10 11">
    <name type="scientific">Lysinibacillus halotolerans</name>
    <dbReference type="NCBI Taxonomy" id="1368476"/>
    <lineage>
        <taxon>Bacteria</taxon>
        <taxon>Bacillati</taxon>
        <taxon>Bacillota</taxon>
        <taxon>Bacilli</taxon>
        <taxon>Bacillales</taxon>
        <taxon>Bacillaceae</taxon>
        <taxon>Lysinibacillus</taxon>
    </lineage>
</organism>
<sequence length="259" mass="30225">MSRIIRSNAVQPEKKDVEIQLRNLFTVDFEDGNSIHQHTMTISDVYSERERLISQAMEQIEQQKQEFEQYRQAQLEKLEQAKQLWDEEKLVLEQNAYDSGFQKGYEEGMKKAQADMELSLKVANEVVEDSRLNAQKYIEEQEQVILDIALTSAERIIGSALEKDENVYLSIIKRGLKEAREMKEIKLYVPPTYHRLVTQNRDELVAMFPTDVPFLIFVDEDLNDTDGYIETNHGRIVVSIDEQLNVLRIKLNEILEGKE</sequence>
<keyword evidence="3" id="KW-0813">Transport</keyword>
<evidence type="ECO:0000256" key="3">
    <source>
        <dbReference type="ARBA" id="ARBA00022448"/>
    </source>
</evidence>
<dbReference type="Proteomes" id="UP000279909">
    <property type="component" value="Unassembled WGS sequence"/>
</dbReference>
<evidence type="ECO:0000313" key="11">
    <source>
        <dbReference type="Proteomes" id="UP000279909"/>
    </source>
</evidence>
<comment type="caution">
    <text evidence="10">The sequence shown here is derived from an EMBL/GenBank/DDBJ whole genome shotgun (WGS) entry which is preliminary data.</text>
</comment>
<keyword evidence="8" id="KW-0175">Coiled coil</keyword>
<comment type="similarity">
    <text evidence="2">Belongs to the FliH family.</text>
</comment>
<keyword evidence="10" id="KW-0969">Cilium</keyword>
<feature type="coiled-coil region" evidence="8">
    <location>
        <begin position="46"/>
        <end position="95"/>
    </location>
</feature>
<gene>
    <name evidence="10" type="primary">fliH</name>
    <name evidence="10" type="ORF">EC501_00630</name>
</gene>
<keyword evidence="10" id="KW-0966">Cell projection</keyword>
<reference evidence="10 11" key="1">
    <citation type="journal article" date="2014" name="Int. J. Syst. Evol. Microbiol.">
        <title>Lysinibacillus halotolerans sp. nov., isolated from saline-alkaline soil.</title>
        <authorList>
            <person name="Kong D."/>
            <person name="Wang Y."/>
            <person name="Zhao B."/>
            <person name="Li Y."/>
            <person name="Song J."/>
            <person name="Zhai Y."/>
            <person name="Zhang C."/>
            <person name="Wang H."/>
            <person name="Chen X."/>
            <person name="Zhao B."/>
            <person name="Ruan Z."/>
        </authorList>
    </citation>
    <scope>NUCLEOTIDE SEQUENCE [LARGE SCALE GENOMIC DNA]</scope>
    <source>
        <strain evidence="10 11">MCCC 1A12703</strain>
    </source>
</reference>
<protein>
    <recommendedName>
        <fullName evidence="7">Flagellar assembly protein FliH</fullName>
    </recommendedName>
</protein>
<accession>A0A3M8HH76</accession>
<dbReference type="InterPro" id="IPR022524">
    <property type="entry name" value="FliH_Bacilli"/>
</dbReference>
<evidence type="ECO:0000256" key="2">
    <source>
        <dbReference type="ARBA" id="ARBA00006602"/>
    </source>
</evidence>
<keyword evidence="10" id="KW-0282">Flagellum</keyword>
<dbReference type="PANTHER" id="PTHR34982">
    <property type="entry name" value="YOP PROTEINS TRANSLOCATION PROTEIN L"/>
    <property type="match status" value="1"/>
</dbReference>
<dbReference type="PANTHER" id="PTHR34982:SF1">
    <property type="entry name" value="FLAGELLAR ASSEMBLY PROTEIN FLIH"/>
    <property type="match status" value="1"/>
</dbReference>
<evidence type="ECO:0000256" key="8">
    <source>
        <dbReference type="SAM" id="Coils"/>
    </source>
</evidence>
<evidence type="ECO:0000256" key="4">
    <source>
        <dbReference type="ARBA" id="ARBA00022795"/>
    </source>
</evidence>
<keyword evidence="11" id="KW-1185">Reference proteome</keyword>
<evidence type="ECO:0000256" key="6">
    <source>
        <dbReference type="ARBA" id="ARBA00023225"/>
    </source>
</evidence>
<dbReference type="OrthoDB" id="19020at2"/>
<proteinExistence type="inferred from homology"/>
<keyword evidence="6" id="KW-1006">Bacterial flagellum protein export</keyword>
<feature type="domain" description="Flagellar assembly protein FliH/Type III secretion system HrpE" evidence="9">
    <location>
        <begin position="125"/>
        <end position="245"/>
    </location>
</feature>
<dbReference type="InterPro" id="IPR018035">
    <property type="entry name" value="Flagellar_FliH/T3SS_HrpE"/>
</dbReference>
<dbReference type="Pfam" id="PF02108">
    <property type="entry name" value="FliH"/>
    <property type="match status" value="1"/>
</dbReference>
<evidence type="ECO:0000256" key="5">
    <source>
        <dbReference type="ARBA" id="ARBA00022927"/>
    </source>
</evidence>
<dbReference type="EMBL" id="RHLQ01000001">
    <property type="protein sequence ID" value="RND01709.1"/>
    <property type="molecule type" value="Genomic_DNA"/>
</dbReference>
<dbReference type="InterPro" id="IPR051472">
    <property type="entry name" value="T3SS_Stator/FliH"/>
</dbReference>
<evidence type="ECO:0000256" key="7">
    <source>
        <dbReference type="NCBIfam" id="TIGR03825"/>
    </source>
</evidence>
<dbReference type="GO" id="GO:0044781">
    <property type="term" value="P:bacterial-type flagellum organization"/>
    <property type="evidence" value="ECO:0007669"/>
    <property type="project" value="UniProtKB-KW"/>
</dbReference>
<dbReference type="GO" id="GO:0015031">
    <property type="term" value="P:protein transport"/>
    <property type="evidence" value="ECO:0007669"/>
    <property type="project" value="UniProtKB-KW"/>
</dbReference>
<evidence type="ECO:0000259" key="9">
    <source>
        <dbReference type="Pfam" id="PF02108"/>
    </source>
</evidence>